<reference evidence="2" key="1">
    <citation type="submission" date="2015-11" db="EMBL/GenBank/DDBJ databases">
        <authorList>
            <person name="Kumar R."/>
            <person name="Singh D."/>
            <person name="Swarnkar M.K."/>
            <person name="Singh A.K."/>
            <person name="Kumar S."/>
        </authorList>
    </citation>
    <scope>NUCLEOTIDE SEQUENCE [LARGE SCALE GENOMIC DNA]</scope>
    <source>
        <strain evidence="2">ERGS4:06</strain>
    </source>
</reference>
<gene>
    <name evidence="1" type="ORF">AS189_17410</name>
</gene>
<reference evidence="1 2" key="2">
    <citation type="journal article" date="2016" name="J. Biotechnol.">
        <title>Complete genome sequence of Arthrobacter alpinus ERGS4:06, a yellow pigmented bacterium tolerant to cold and radiations isolated from Sikkim Himalaya.</title>
        <authorList>
            <person name="Kumar R."/>
            <person name="Singh D."/>
            <person name="Swarnkar M.K."/>
            <person name="Singh A.K."/>
            <person name="Kumar S."/>
        </authorList>
    </citation>
    <scope>NUCLEOTIDE SEQUENCE [LARGE SCALE GENOMIC DNA]</scope>
    <source>
        <strain evidence="1 2">ERGS4:06</strain>
    </source>
</reference>
<evidence type="ECO:0000313" key="1">
    <source>
        <dbReference type="EMBL" id="ALO67937.1"/>
    </source>
</evidence>
<dbReference type="RefSeq" id="WP_062291774.1">
    <property type="nucleotide sequence ID" value="NZ_CP013200.1"/>
</dbReference>
<protein>
    <submittedName>
        <fullName evidence="1">Uncharacterized protein</fullName>
    </submittedName>
</protein>
<proteinExistence type="predicted"/>
<dbReference type="AlphaFoldDB" id="A0A0S2M2T5"/>
<sequence>MKLPKILDSAHVEQAAALVNEYYTKTYKRGEVQTGARFESWMGGGDASEVVNTITADDLIAVTFLSVDVPAPAAIGILETHKDKISELLEQIPSDLDLAKVSAEDFASTLGTDSAAVQLWRLLRQSDAEWWGIGQTRASKIMARKRPRLIPIYDSVVGPLMGLKNSNKQWSTWHELLTDGSGLPERLKEIQEKSAVAPDASALRIMDVVLWKHGKNLATSKSGAGHRD</sequence>
<name>A0A0S2M2T5_9MICC</name>
<dbReference type="Proteomes" id="UP000059574">
    <property type="component" value="Chromosome"/>
</dbReference>
<evidence type="ECO:0000313" key="2">
    <source>
        <dbReference type="Proteomes" id="UP000059574"/>
    </source>
</evidence>
<dbReference type="InterPro" id="IPR046275">
    <property type="entry name" value="DUF6308"/>
</dbReference>
<dbReference type="OrthoDB" id="5178186at2"/>
<accession>A0A0S2M2T5</accession>
<organism evidence="1 2">
    <name type="scientific">Arthrobacter alpinus</name>
    <dbReference type="NCBI Taxonomy" id="656366"/>
    <lineage>
        <taxon>Bacteria</taxon>
        <taxon>Bacillati</taxon>
        <taxon>Actinomycetota</taxon>
        <taxon>Actinomycetes</taxon>
        <taxon>Micrococcales</taxon>
        <taxon>Micrococcaceae</taxon>
        <taxon>Arthrobacter</taxon>
    </lineage>
</organism>
<dbReference type="Pfam" id="PF19827">
    <property type="entry name" value="DUF6308"/>
    <property type="match status" value="1"/>
</dbReference>
<dbReference type="EMBL" id="CP013200">
    <property type="protein sequence ID" value="ALO67937.1"/>
    <property type="molecule type" value="Genomic_DNA"/>
</dbReference>